<reference evidence="1 2" key="1">
    <citation type="journal article" date="2018" name="Front. Plant Sci.">
        <title>Red Clover (Trifolium pratense) and Zigzag Clover (T. medium) - A Picture of Genomic Similarities and Differences.</title>
        <authorList>
            <person name="Dluhosova J."/>
            <person name="Istvanek J."/>
            <person name="Nedelnik J."/>
            <person name="Repkova J."/>
        </authorList>
    </citation>
    <scope>NUCLEOTIDE SEQUENCE [LARGE SCALE GENOMIC DNA]</scope>
    <source>
        <strain evidence="2">cv. 10/8</strain>
        <tissue evidence="1">Leaf</tissue>
    </source>
</reference>
<organism evidence="1 2">
    <name type="scientific">Trifolium medium</name>
    <dbReference type="NCBI Taxonomy" id="97028"/>
    <lineage>
        <taxon>Eukaryota</taxon>
        <taxon>Viridiplantae</taxon>
        <taxon>Streptophyta</taxon>
        <taxon>Embryophyta</taxon>
        <taxon>Tracheophyta</taxon>
        <taxon>Spermatophyta</taxon>
        <taxon>Magnoliopsida</taxon>
        <taxon>eudicotyledons</taxon>
        <taxon>Gunneridae</taxon>
        <taxon>Pentapetalae</taxon>
        <taxon>rosids</taxon>
        <taxon>fabids</taxon>
        <taxon>Fabales</taxon>
        <taxon>Fabaceae</taxon>
        <taxon>Papilionoideae</taxon>
        <taxon>50 kb inversion clade</taxon>
        <taxon>NPAAA clade</taxon>
        <taxon>Hologalegina</taxon>
        <taxon>IRL clade</taxon>
        <taxon>Trifolieae</taxon>
        <taxon>Trifolium</taxon>
    </lineage>
</organism>
<accession>A0A392SKX8</accession>
<name>A0A392SKX8_9FABA</name>
<proteinExistence type="predicted"/>
<dbReference type="AlphaFoldDB" id="A0A392SKX8"/>
<sequence length="50" mass="4946">ASLALASPNYLDPLGGLTLTLNDFASVEFSPLAGGVVRGVEVVAGCGRAV</sequence>
<keyword evidence="2" id="KW-1185">Reference proteome</keyword>
<evidence type="ECO:0000313" key="1">
    <source>
        <dbReference type="EMBL" id="MCI48516.1"/>
    </source>
</evidence>
<dbReference type="EMBL" id="LXQA010387560">
    <property type="protein sequence ID" value="MCI48516.1"/>
    <property type="molecule type" value="Genomic_DNA"/>
</dbReference>
<evidence type="ECO:0000313" key="2">
    <source>
        <dbReference type="Proteomes" id="UP000265520"/>
    </source>
</evidence>
<protein>
    <submittedName>
        <fullName evidence="1">Uncharacterized protein</fullName>
    </submittedName>
</protein>
<dbReference type="Proteomes" id="UP000265520">
    <property type="component" value="Unassembled WGS sequence"/>
</dbReference>
<feature type="non-terminal residue" evidence="1">
    <location>
        <position position="1"/>
    </location>
</feature>
<comment type="caution">
    <text evidence="1">The sequence shown here is derived from an EMBL/GenBank/DDBJ whole genome shotgun (WGS) entry which is preliminary data.</text>
</comment>